<feature type="domain" description="Malectin-like" evidence="4">
    <location>
        <begin position="199"/>
        <end position="537"/>
    </location>
</feature>
<dbReference type="Pfam" id="PF12819">
    <property type="entry name" value="Malectin_like"/>
    <property type="match status" value="1"/>
</dbReference>
<organism evidence="5 6">
    <name type="scientific">Hordeum vulgare subsp. vulgare</name>
    <name type="common">Domesticated barley</name>
    <dbReference type="NCBI Taxonomy" id="112509"/>
    <lineage>
        <taxon>Eukaryota</taxon>
        <taxon>Viridiplantae</taxon>
        <taxon>Streptophyta</taxon>
        <taxon>Embryophyta</taxon>
        <taxon>Tracheophyta</taxon>
        <taxon>Spermatophyta</taxon>
        <taxon>Magnoliopsida</taxon>
        <taxon>Liliopsida</taxon>
        <taxon>Poales</taxon>
        <taxon>Poaceae</taxon>
        <taxon>BOP clade</taxon>
        <taxon>Pooideae</taxon>
        <taxon>Triticodae</taxon>
        <taxon>Triticeae</taxon>
        <taxon>Hordeinae</taxon>
        <taxon>Hordeum</taxon>
    </lineage>
</organism>
<feature type="transmembrane region" description="Helical" evidence="3">
    <location>
        <begin position="725"/>
        <end position="746"/>
    </location>
</feature>
<dbReference type="Gene3D" id="2.60.120.430">
    <property type="entry name" value="Galactose-binding lectin"/>
    <property type="match status" value="2"/>
</dbReference>
<dbReference type="Gramene" id="HORVU.MOREX.r3.3HG0227750.1">
    <property type="protein sequence ID" value="HORVU.MOREX.r3.3HG0227750.1"/>
    <property type="gene ID" value="HORVU.MOREX.r3.3HG0227750"/>
</dbReference>
<sequence length="805" mass="86762">MAPPPVLVYSFIPFHLPRFLSHVTKQTNPGFSERGKKEMCSQKAKGVKELRIASHRTVALHPSLPPSVCLYYCGVRYLPLIGRPSLPQRGAAGAAQPSDPPARPDPAFPPSSVRRLLLLSPPPRLLHSAQLKLKPPPSRTPHQIHLRRAAPAPPLRPALGAAMRLLLPLLLAAAAAVHAANDSDDPFLSGAQANHSYNIDCGGAADFTSAFGRRWLADRFFSAGGNAGMVAEPHRFPQPQERTLRFFPPSSAGKSSCYSLPLSPGRYYLRVFSVYDNYDSKLRSPSFDVSAAATLVLSFRSPWPETAARYGAYSDLIFPASSAPDAATDVCFYSLSTDAPVVASIEVAPVHPLAYDGATTGADVVLVNYGRLTCGNGLFGPGFTNDSDAFSRVWQAGTDFRNNDLTYDAITAGGRKIFGSNQPPNYFPTKMYRSAVTTGGDASNEIEYLMPVDTRMSYMVWLHFAEIDAGVRAPGQRVFDVMLAGRNVTRIDIFKQVGGFTAFKWTYIVENLTSSTMSVRLVPVVGRPILCGLENYAMVPLETRTVPHQAAAMKALKDSLKIPARMGWNGDPCAPRTWDAWEGVSCHPGNKGLVITQLDLASQGLKGFITDEISHLTDLVSLNLSSNSLTGSLPPGLGQPSLATLDLSSNQFTGGIPGTIGSSKLQTVLLNSNQLDGQVPERLYSVGVHGGVIDLSGNKGLCGVPTLPACALFWEKGGLNKTGKIALGASFGLLLLVILIVVYIVCIRRGPYDYDFEFPQDLTSISAISAKRNRYQRAKSVMLAEMDAHNTDGFYTNGNGNGSTR</sequence>
<name>A0A8I6X2D7_HORVV</name>
<dbReference type="SUPFAM" id="SSF52058">
    <property type="entry name" value="L domain-like"/>
    <property type="match status" value="1"/>
</dbReference>
<dbReference type="AlphaFoldDB" id="A0A8I6X2D7"/>
<dbReference type="Pfam" id="PF00560">
    <property type="entry name" value="LRR_1"/>
    <property type="match status" value="2"/>
</dbReference>
<dbReference type="SMR" id="A0A8I6X2D7"/>
<dbReference type="Proteomes" id="UP000011116">
    <property type="component" value="Chromosome 3H"/>
</dbReference>
<evidence type="ECO:0000313" key="5">
    <source>
        <dbReference type="EnsemblPlants" id="HORVU.MOREX.r3.3HG0227750.1"/>
    </source>
</evidence>
<reference evidence="5" key="3">
    <citation type="submission" date="2022-01" db="UniProtKB">
        <authorList>
            <consortium name="EnsemblPlants"/>
        </authorList>
    </citation>
    <scope>IDENTIFICATION</scope>
    <source>
        <strain evidence="5">subsp. vulgare</strain>
    </source>
</reference>
<dbReference type="PANTHER" id="PTHR45631:SF191">
    <property type="entry name" value="DI-GLUCOSE BINDING PROTEIN WITH LEUCINE-RICH REPEAT DOMAIN-CONTAINING PROTEIN"/>
    <property type="match status" value="1"/>
</dbReference>
<keyword evidence="3" id="KW-0472">Membrane</keyword>
<dbReference type="GO" id="GO:0016020">
    <property type="term" value="C:membrane"/>
    <property type="evidence" value="ECO:0007669"/>
    <property type="project" value="UniProtKB-SubCell"/>
</dbReference>
<keyword evidence="3" id="KW-0812">Transmembrane</keyword>
<accession>A0A8I6X2D7</accession>
<comment type="subcellular location">
    <subcellularLocation>
        <location evidence="1">Membrane</location>
        <topology evidence="1">Single-pass membrane protein</topology>
    </subcellularLocation>
</comment>
<dbReference type="FunFam" id="2.60.120.430:FF:000011">
    <property type="entry name" value="Os01g0140400 protein"/>
    <property type="match status" value="1"/>
</dbReference>
<dbReference type="EnsemblPlants" id="HORVU.MOREX.r3.3HG0227750.1">
    <property type="protein sequence ID" value="HORVU.MOREX.r3.3HG0227750.1"/>
    <property type="gene ID" value="HORVU.MOREX.r3.3HG0227750"/>
</dbReference>
<keyword evidence="3" id="KW-1133">Transmembrane helix</keyword>
<evidence type="ECO:0000256" key="3">
    <source>
        <dbReference type="SAM" id="Phobius"/>
    </source>
</evidence>
<proteinExistence type="predicted"/>
<dbReference type="PANTHER" id="PTHR45631">
    <property type="entry name" value="OS07G0107800 PROTEIN-RELATED"/>
    <property type="match status" value="1"/>
</dbReference>
<evidence type="ECO:0000256" key="2">
    <source>
        <dbReference type="SAM" id="MobiDB-lite"/>
    </source>
</evidence>
<dbReference type="InterPro" id="IPR032675">
    <property type="entry name" value="LRR_dom_sf"/>
</dbReference>
<dbReference type="FunFam" id="2.60.120.430:FF:000010">
    <property type="entry name" value="Di-glucose binding protein with Leucine-rich repeat domain"/>
    <property type="match status" value="1"/>
</dbReference>
<reference evidence="5" key="2">
    <citation type="submission" date="2020-10" db="EMBL/GenBank/DDBJ databases">
        <authorList>
            <person name="Scholz U."/>
            <person name="Mascher M."/>
            <person name="Fiebig A."/>
        </authorList>
    </citation>
    <scope>NUCLEOTIDE SEQUENCE [LARGE SCALE GENOMIC DNA]</scope>
    <source>
        <strain evidence="5">cv. Morex</strain>
    </source>
</reference>
<dbReference type="Gene3D" id="3.80.10.10">
    <property type="entry name" value="Ribonuclease Inhibitor"/>
    <property type="match status" value="1"/>
</dbReference>
<evidence type="ECO:0000259" key="4">
    <source>
        <dbReference type="Pfam" id="PF12819"/>
    </source>
</evidence>
<dbReference type="InterPro" id="IPR024788">
    <property type="entry name" value="Malectin-like_Carb-bd_dom"/>
</dbReference>
<evidence type="ECO:0000313" key="6">
    <source>
        <dbReference type="Proteomes" id="UP000011116"/>
    </source>
</evidence>
<dbReference type="InterPro" id="IPR001611">
    <property type="entry name" value="Leu-rich_rpt"/>
</dbReference>
<keyword evidence="6" id="KW-1185">Reference proteome</keyword>
<protein>
    <recommendedName>
        <fullName evidence="4">Malectin-like domain-containing protein</fullName>
    </recommendedName>
</protein>
<evidence type="ECO:0000256" key="1">
    <source>
        <dbReference type="ARBA" id="ARBA00004167"/>
    </source>
</evidence>
<feature type="region of interest" description="Disordered" evidence="2">
    <location>
        <begin position="88"/>
        <end position="113"/>
    </location>
</feature>
<dbReference type="FunFam" id="3.80.10.10:FF:000135">
    <property type="entry name" value="Putative LRR receptor-like serine/threonine-protein kinase"/>
    <property type="match status" value="1"/>
</dbReference>
<reference evidence="6" key="1">
    <citation type="journal article" date="2012" name="Nature">
        <title>A physical, genetic and functional sequence assembly of the barley genome.</title>
        <authorList>
            <consortium name="The International Barley Genome Sequencing Consortium"/>
            <person name="Mayer K.F."/>
            <person name="Waugh R."/>
            <person name="Brown J.W."/>
            <person name="Schulman A."/>
            <person name="Langridge P."/>
            <person name="Platzer M."/>
            <person name="Fincher G.B."/>
            <person name="Muehlbauer G.J."/>
            <person name="Sato K."/>
            <person name="Close T.J."/>
            <person name="Wise R.P."/>
            <person name="Stein N."/>
        </authorList>
    </citation>
    <scope>NUCLEOTIDE SEQUENCE [LARGE SCALE GENOMIC DNA]</scope>
    <source>
        <strain evidence="6">cv. Morex</strain>
    </source>
</reference>
<dbReference type="Gramene" id="HORVU.MOREX.r2.3HG0188890.1">
    <property type="protein sequence ID" value="HORVU.MOREX.r2.3HG0188890.1"/>
    <property type="gene ID" value="HORVU.MOREX.r2.3HG0188890"/>
</dbReference>
<feature type="compositionally biased region" description="Pro residues" evidence="2">
    <location>
        <begin position="98"/>
        <end position="109"/>
    </location>
</feature>